<accession>A0A7R8D3D1</accession>
<dbReference type="InterPro" id="IPR000483">
    <property type="entry name" value="Cys-rich_flank_reg_C"/>
</dbReference>
<dbReference type="AlphaFoldDB" id="A0A7R8D3D1"/>
<dbReference type="PROSITE" id="PS51450">
    <property type="entry name" value="LRR"/>
    <property type="match status" value="2"/>
</dbReference>
<proteinExistence type="predicted"/>
<evidence type="ECO:0000313" key="1">
    <source>
        <dbReference type="EMBL" id="CAF3009449.1"/>
    </source>
</evidence>
<protein>
    <submittedName>
        <fullName evidence="1">(salmon louse) hypothetical protein</fullName>
    </submittedName>
</protein>
<reference evidence="1" key="1">
    <citation type="submission" date="2021-02" db="EMBL/GenBank/DDBJ databases">
        <authorList>
            <person name="Bekaert M."/>
        </authorList>
    </citation>
    <scope>NUCLEOTIDE SEQUENCE</scope>
    <source>
        <strain evidence="1">IoA-00</strain>
    </source>
</reference>
<dbReference type="OrthoDB" id="6364837at2759"/>
<dbReference type="SMART" id="SM00369">
    <property type="entry name" value="LRR_TYP"/>
    <property type="match status" value="3"/>
</dbReference>
<dbReference type="EMBL" id="HG994586">
    <property type="protein sequence ID" value="CAF3009449.1"/>
    <property type="molecule type" value="Genomic_DNA"/>
</dbReference>
<gene>
    <name evidence="1" type="ORF">LSAA_13388</name>
</gene>
<dbReference type="InterPro" id="IPR003591">
    <property type="entry name" value="Leu-rich_rpt_typical-subtyp"/>
</dbReference>
<dbReference type="Gene3D" id="3.80.10.10">
    <property type="entry name" value="Ribonuclease Inhibitor"/>
    <property type="match status" value="3"/>
</dbReference>
<keyword evidence="2" id="KW-1185">Reference proteome</keyword>
<dbReference type="PANTHER" id="PTHR24366">
    <property type="entry name" value="IG(IMMUNOGLOBULIN) AND LRR(LEUCINE RICH REPEAT) DOMAINS"/>
    <property type="match status" value="1"/>
</dbReference>
<dbReference type="InterPro" id="IPR001611">
    <property type="entry name" value="Leu-rich_rpt"/>
</dbReference>
<evidence type="ECO:0000313" key="2">
    <source>
        <dbReference type="Proteomes" id="UP000675881"/>
    </source>
</evidence>
<dbReference type="Proteomes" id="UP000675881">
    <property type="component" value="Chromosome 7"/>
</dbReference>
<sequence length="539" mass="62129">MFLPLNQSSWLSSILLVFISSLNFGKGLCPMDCYCDESDLSVTCESPSNLQVVPISLNPDFYGELRRLDLSFNKISTLEDRCFENQVKLVRLDLAYNSLSSLQSSKVFYPLPELEYLKLGRESDRKYQHWCLGIFAETQIFELKGQSEINLSFNFIRALELNDLMGLGTLDLSSNPLHSFDGLPLNLRELFLANTNNISSSSLNSMFASLRDLRYLDISSNLFQKGELKDLYSDSLFKLVLRNNSNLFHMDIDASLSQMIRLRSLEIRHQPNLEKVTIDLRHFGKLRYLDISDNHKLSSIDFSNRRPTPSQKEEEEIISSPHHQLVSRLRELRLVNNHLSIFQPGDISQVDSLEDIFLDGNPLLCDCHLRWIQNFLKLKGGSVKRDMEVSCSSLPRNLSSIPQEELYCRDKEFELWVVLGLLLTLGSFCLLSFLLLYTRRNRLNNKKKIVDANATTIAEDIGTMAGTWRSKSTGMTFLDQNEFIYATPNNNDRIIPAVQERNNDIPDYYYYGGGTLPNRYFIQQQRHSNHEEDEIFYLP</sequence>
<dbReference type="PANTHER" id="PTHR24366:SF170">
    <property type="entry name" value="RE50361P"/>
    <property type="match status" value="1"/>
</dbReference>
<organism evidence="1 2">
    <name type="scientific">Lepeophtheirus salmonis</name>
    <name type="common">Salmon louse</name>
    <name type="synonym">Caligus salmonis</name>
    <dbReference type="NCBI Taxonomy" id="72036"/>
    <lineage>
        <taxon>Eukaryota</taxon>
        <taxon>Metazoa</taxon>
        <taxon>Ecdysozoa</taxon>
        <taxon>Arthropoda</taxon>
        <taxon>Crustacea</taxon>
        <taxon>Multicrustacea</taxon>
        <taxon>Hexanauplia</taxon>
        <taxon>Copepoda</taxon>
        <taxon>Siphonostomatoida</taxon>
        <taxon>Caligidae</taxon>
        <taxon>Lepeophtheirus</taxon>
    </lineage>
</organism>
<dbReference type="SUPFAM" id="SSF52058">
    <property type="entry name" value="L domain-like"/>
    <property type="match status" value="1"/>
</dbReference>
<dbReference type="SMART" id="SM00082">
    <property type="entry name" value="LRRCT"/>
    <property type="match status" value="1"/>
</dbReference>
<name>A0A7R8D3D1_LEPSM</name>
<dbReference type="InterPro" id="IPR032675">
    <property type="entry name" value="LRR_dom_sf"/>
</dbReference>
<dbReference type="Pfam" id="PF13855">
    <property type="entry name" value="LRR_8"/>
    <property type="match status" value="1"/>
</dbReference>